<dbReference type="InterPro" id="IPR007965">
    <property type="entry name" value="GNAT_ATAT"/>
</dbReference>
<keyword evidence="3 4" id="KW-0012">Acyltransferase</keyword>
<dbReference type="GO" id="GO:0019799">
    <property type="term" value="F:tubulin N-acetyltransferase activity"/>
    <property type="evidence" value="ECO:0007669"/>
    <property type="project" value="UniProtKB-UniRule"/>
</dbReference>
<evidence type="ECO:0000256" key="4">
    <source>
        <dbReference type="HAMAP-Rule" id="MF_03130"/>
    </source>
</evidence>
<reference evidence="8" key="1">
    <citation type="submission" date="2025-08" db="UniProtKB">
        <authorList>
            <consortium name="Ensembl"/>
        </authorList>
    </citation>
    <scope>IDENTIFICATION</scope>
</reference>
<gene>
    <name evidence="4" type="primary">ATAT1</name>
    <name evidence="8" type="synonym">atat1</name>
    <name evidence="4" type="synonym">MEC17</name>
</gene>
<keyword evidence="1 4" id="KW-0808">Transferase</keyword>
<dbReference type="Proteomes" id="UP000694546">
    <property type="component" value="Chromosome 22"/>
</dbReference>
<feature type="chain" id="PRO_5034717093" description="Alpha-tubulin N-acetyltransferase 1" evidence="6">
    <location>
        <begin position="21"/>
        <end position="376"/>
    </location>
</feature>
<evidence type="ECO:0000256" key="6">
    <source>
        <dbReference type="SAM" id="SignalP"/>
    </source>
</evidence>
<dbReference type="Pfam" id="PF05301">
    <property type="entry name" value="Acetyltransf_16"/>
    <property type="match status" value="1"/>
</dbReference>
<feature type="compositionally biased region" description="Low complexity" evidence="5">
    <location>
        <begin position="257"/>
        <end position="273"/>
    </location>
</feature>
<keyword evidence="9" id="KW-1185">Reference proteome</keyword>
<evidence type="ECO:0000256" key="1">
    <source>
        <dbReference type="ARBA" id="ARBA00022679"/>
    </source>
</evidence>
<dbReference type="GO" id="GO:0030424">
    <property type="term" value="C:axon"/>
    <property type="evidence" value="ECO:0007669"/>
    <property type="project" value="UniProtKB-SubCell"/>
</dbReference>
<feature type="binding site" evidence="4">
    <location>
        <begin position="181"/>
        <end position="190"/>
    </location>
    <ligand>
        <name>acetyl-CoA</name>
        <dbReference type="ChEBI" id="CHEBI:57288"/>
    </ligand>
</feature>
<keyword evidence="2 4" id="KW-0168">Coated pit</keyword>
<dbReference type="InterPro" id="IPR038746">
    <property type="entry name" value="Atat"/>
</dbReference>
<dbReference type="GO" id="GO:0005737">
    <property type="term" value="C:cytoplasm"/>
    <property type="evidence" value="ECO:0007669"/>
    <property type="project" value="UniProtKB-SubCell"/>
</dbReference>
<comment type="function">
    <text evidence="4">Specifically acetylates 'Lys-40' in alpha-tubulin on the lumenal side of microtubules. Promotes microtubule destabilization and accelerates microtubule dynamics; this activity may be independent of acetylation activity. Acetylates alpha-tubulin with a slow enzymatic rate, due to a catalytic site that is not optimized for acetyl transfer. Enters the microtubule through each end and diffuses quickly throughout the lumen of microtubules. Acetylates only long/old microtubules because of its slow acetylation rate since it does not have time to act on dynamically unstable microtubules before the enzyme is released. May be involved in neuron development.</text>
</comment>
<feature type="binding site" evidence="4">
    <location>
        <begin position="145"/>
        <end position="158"/>
    </location>
    <ligand>
        <name>acetyl-CoA</name>
        <dbReference type="ChEBI" id="CHEBI:57288"/>
    </ligand>
</feature>
<evidence type="ECO:0000313" key="9">
    <source>
        <dbReference type="Proteomes" id="UP000694546"/>
    </source>
</evidence>
<comment type="subcellular location">
    <subcellularLocation>
        <location evidence="4">Cytoplasm</location>
    </subcellularLocation>
    <subcellularLocation>
        <location evidence="4">Membrane</location>
        <location evidence="4">Clathrin-coated pit</location>
    </subcellularLocation>
    <subcellularLocation>
        <location evidence="4">Cell junction</location>
        <location evidence="4">Focal adhesion</location>
    </subcellularLocation>
    <subcellularLocation>
        <location evidence="4">Cell projection</location>
        <location evidence="4">Axon</location>
    </subcellularLocation>
    <subcellularLocation>
        <location evidence="4">Cytoplasm</location>
        <location evidence="4">Cytoskeleton</location>
    </subcellularLocation>
    <subcellularLocation>
        <location evidence="4">Cytoplasm</location>
        <location evidence="4">Cytoskeleton</location>
        <location evidence="4">Spindle</location>
    </subcellularLocation>
</comment>
<sequence length="376" mass="41514">MVVVLCWLVWSVSLLIPAHRLSPGFMLSCIRWLDHIVSLCHNNPGQTESNILLISVSRPDLQSKIASVIDELGKASSKAQQLPAPITSAVKLQSNQHSLYLIKDETSNGGQGAGVGFLKVGYKKLFLLDQRGAHLEAEPLCVLDFYVSESLQRHGYGLELFDFMLQHTQMEPALMAYDRPSAKFLAFLAKHYCLTQSVPQVNNFVVYEGFFLNKSVGPSRKGLPKKVEGEIKPYSLMEREALRGDQRVGQWPFPPQVGSSPYSRSHSVGSSPSRAPPAQAPPQGPAPASGGPPTPHSLLSDHLKARRTSKHKHTVARGNHPCCHIDSISGLMLNRDQAPFHRPGEGALQGGADPHHRQVHCVHQPQVQHRHKVYFM</sequence>
<feature type="site" description="Crucial for catalytic activity" evidence="4">
    <location>
        <position position="80"/>
    </location>
</feature>
<feature type="domain" description="N-acetyltransferase" evidence="7">
    <location>
        <begin position="37"/>
        <end position="211"/>
    </location>
</feature>
<feature type="compositionally biased region" description="Pro residues" evidence="5">
    <location>
        <begin position="274"/>
        <end position="295"/>
    </location>
</feature>
<dbReference type="GO" id="GO:0005925">
    <property type="term" value="C:focal adhesion"/>
    <property type="evidence" value="ECO:0007669"/>
    <property type="project" value="UniProtKB-SubCell"/>
</dbReference>
<comment type="catalytic activity">
    <reaction evidence="4">
        <text>L-lysyl-[alpha-tubulin] + acetyl-CoA = N(6)-acetyl-L-lysyl-[alpha-tubulin] + CoA + H(+)</text>
        <dbReference type="Rhea" id="RHEA:15277"/>
        <dbReference type="Rhea" id="RHEA-COMP:11278"/>
        <dbReference type="Rhea" id="RHEA-COMP:11279"/>
        <dbReference type="ChEBI" id="CHEBI:15378"/>
        <dbReference type="ChEBI" id="CHEBI:29969"/>
        <dbReference type="ChEBI" id="CHEBI:57287"/>
        <dbReference type="ChEBI" id="CHEBI:57288"/>
        <dbReference type="ChEBI" id="CHEBI:61930"/>
        <dbReference type="EC" id="2.3.1.108"/>
    </reaction>
</comment>
<proteinExistence type="inferred from homology"/>
<keyword evidence="4" id="KW-0472">Membrane</keyword>
<evidence type="ECO:0000313" key="8">
    <source>
        <dbReference type="Ensembl" id="ENSGMOP00000028525.1"/>
    </source>
</evidence>
<reference evidence="8" key="2">
    <citation type="submission" date="2025-09" db="UniProtKB">
        <authorList>
            <consortium name="Ensembl"/>
        </authorList>
    </citation>
    <scope>IDENTIFICATION</scope>
</reference>
<name>A0A8C5A9D5_GADMO</name>
<dbReference type="GO" id="GO:0005905">
    <property type="term" value="C:clathrin-coated pit"/>
    <property type="evidence" value="ECO:0007669"/>
    <property type="project" value="UniProtKB-SubCell"/>
</dbReference>
<accession>A0A8C5A9D5</accession>
<dbReference type="GO" id="GO:0070507">
    <property type="term" value="P:regulation of microtubule cytoskeleton organization"/>
    <property type="evidence" value="ECO:0007669"/>
    <property type="project" value="UniProtKB-UniRule"/>
</dbReference>
<dbReference type="GO" id="GO:0005874">
    <property type="term" value="C:microtubule"/>
    <property type="evidence" value="ECO:0007669"/>
    <property type="project" value="InterPro"/>
</dbReference>
<evidence type="ECO:0000256" key="5">
    <source>
        <dbReference type="SAM" id="MobiDB-lite"/>
    </source>
</evidence>
<evidence type="ECO:0000256" key="3">
    <source>
        <dbReference type="ARBA" id="ARBA00023315"/>
    </source>
</evidence>
<dbReference type="GeneTree" id="ENSGT00390000008276"/>
<keyword evidence="4" id="KW-0206">Cytoskeleton</keyword>
<keyword evidence="4" id="KW-0963">Cytoplasm</keyword>
<dbReference type="PANTHER" id="PTHR12327">
    <property type="entry name" value="ALPHA-TUBULIN N-ACETYLTRANSFERASE 1"/>
    <property type="match status" value="1"/>
</dbReference>
<evidence type="ECO:0000259" key="7">
    <source>
        <dbReference type="PROSITE" id="PS51730"/>
    </source>
</evidence>
<dbReference type="FunFam" id="3.40.630.30:FF:000020">
    <property type="entry name" value="Alpha-tubulin N-acetyltransferase 1"/>
    <property type="match status" value="1"/>
</dbReference>
<protein>
    <recommendedName>
        <fullName evidence="4">Alpha-tubulin N-acetyltransferase 1</fullName>
        <shortName evidence="4">Alpha-TAT</shortName>
        <shortName evidence="4">Alpha-TAT1</shortName>
        <shortName evidence="4">TAT</shortName>
        <ecNumber evidence="4">2.3.1.108</ecNumber>
    </recommendedName>
    <alternativeName>
        <fullName evidence="4">Acetyltransferase mec-17 homolog</fullName>
    </alternativeName>
</protein>
<dbReference type="AlphaFoldDB" id="A0A8C5A9D5"/>
<dbReference type="EC" id="2.3.1.108" evidence="4"/>
<dbReference type="PANTHER" id="PTHR12327:SF0">
    <property type="entry name" value="ALPHA-TUBULIN N-ACETYLTRANSFERASE 1"/>
    <property type="match status" value="1"/>
</dbReference>
<dbReference type="Ensembl" id="ENSGMOT00000034971.1">
    <property type="protein sequence ID" value="ENSGMOP00000028525.1"/>
    <property type="gene ID" value="ENSGMOG00000017734.2"/>
</dbReference>
<dbReference type="GO" id="GO:0005819">
    <property type="term" value="C:spindle"/>
    <property type="evidence" value="ECO:0007669"/>
    <property type="project" value="UniProtKB-SubCell"/>
</dbReference>
<keyword evidence="4" id="KW-0965">Cell junction</keyword>
<evidence type="ECO:0000256" key="2">
    <source>
        <dbReference type="ARBA" id="ARBA00023176"/>
    </source>
</evidence>
<dbReference type="Gene3D" id="3.40.630.30">
    <property type="match status" value="1"/>
</dbReference>
<organism evidence="8 9">
    <name type="scientific">Gadus morhua</name>
    <name type="common">Atlantic cod</name>
    <dbReference type="NCBI Taxonomy" id="8049"/>
    <lineage>
        <taxon>Eukaryota</taxon>
        <taxon>Metazoa</taxon>
        <taxon>Chordata</taxon>
        <taxon>Craniata</taxon>
        <taxon>Vertebrata</taxon>
        <taxon>Euteleostomi</taxon>
        <taxon>Actinopterygii</taxon>
        <taxon>Neopterygii</taxon>
        <taxon>Teleostei</taxon>
        <taxon>Neoteleostei</taxon>
        <taxon>Acanthomorphata</taxon>
        <taxon>Zeiogadaria</taxon>
        <taxon>Gadariae</taxon>
        <taxon>Gadiformes</taxon>
        <taxon>Gadoidei</taxon>
        <taxon>Gadidae</taxon>
        <taxon>Gadus</taxon>
    </lineage>
</organism>
<feature type="region of interest" description="Disordered" evidence="5">
    <location>
        <begin position="246"/>
        <end position="299"/>
    </location>
</feature>
<dbReference type="HAMAP" id="MF_03130">
    <property type="entry name" value="mec17"/>
    <property type="match status" value="1"/>
</dbReference>
<feature type="signal peptide" evidence="6">
    <location>
        <begin position="1"/>
        <end position="20"/>
    </location>
</feature>
<dbReference type="PROSITE" id="PS51730">
    <property type="entry name" value="GNAT_ATAT"/>
    <property type="match status" value="1"/>
</dbReference>
<comment type="similarity">
    <text evidence="4">Belongs to the acetyltransferase ATAT1 family.</text>
</comment>
<keyword evidence="4" id="KW-0966">Cell projection</keyword>
<keyword evidence="6" id="KW-0732">Signal</keyword>
<dbReference type="GO" id="GO:0048666">
    <property type="term" value="P:neuron development"/>
    <property type="evidence" value="ECO:0007669"/>
    <property type="project" value="UniProtKB-UniRule"/>
</dbReference>